<comment type="caution">
    <text evidence="4">The sequence shown here is derived from an EMBL/GenBank/DDBJ whole genome shotgun (WGS) entry which is preliminary data.</text>
</comment>
<dbReference type="Proteomes" id="UP001246372">
    <property type="component" value="Unassembled WGS sequence"/>
</dbReference>
<dbReference type="InterPro" id="IPR011990">
    <property type="entry name" value="TPR-like_helical_dom_sf"/>
</dbReference>
<keyword evidence="4" id="KW-0547">Nucleotide-binding</keyword>
<dbReference type="InterPro" id="IPR019734">
    <property type="entry name" value="TPR_rpt"/>
</dbReference>
<dbReference type="Pfam" id="PF13185">
    <property type="entry name" value="GAF_2"/>
    <property type="match status" value="1"/>
</dbReference>
<dbReference type="Gene3D" id="3.30.450.40">
    <property type="match status" value="1"/>
</dbReference>
<dbReference type="Gene3D" id="3.30.565.10">
    <property type="entry name" value="Histidine kinase-like ATPase, C-terminal domain"/>
    <property type="match status" value="1"/>
</dbReference>
<dbReference type="Pfam" id="PF02518">
    <property type="entry name" value="HATPase_c"/>
    <property type="match status" value="1"/>
</dbReference>
<dbReference type="RefSeq" id="WP_315650004.1">
    <property type="nucleotide sequence ID" value="NZ_JAVXZY010000003.1"/>
</dbReference>
<keyword evidence="4" id="KW-0067">ATP-binding</keyword>
<name>A0ABU3PA54_9BURK</name>
<feature type="domain" description="Histidine kinase" evidence="3">
    <location>
        <begin position="692"/>
        <end position="925"/>
    </location>
</feature>
<dbReference type="PRINTS" id="PR00344">
    <property type="entry name" value="BCTRLSENSOR"/>
</dbReference>
<dbReference type="SUPFAM" id="SSF55781">
    <property type="entry name" value="GAF domain-like"/>
    <property type="match status" value="1"/>
</dbReference>
<dbReference type="SMART" id="SM00387">
    <property type="entry name" value="HATPase_c"/>
    <property type="match status" value="1"/>
</dbReference>
<dbReference type="InterPro" id="IPR003018">
    <property type="entry name" value="GAF"/>
</dbReference>
<dbReference type="InterPro" id="IPR029016">
    <property type="entry name" value="GAF-like_dom_sf"/>
</dbReference>
<dbReference type="InterPro" id="IPR003594">
    <property type="entry name" value="HATPase_dom"/>
</dbReference>
<dbReference type="EMBL" id="JAVXZY010000003">
    <property type="protein sequence ID" value="MDT8999447.1"/>
    <property type="molecule type" value="Genomic_DNA"/>
</dbReference>
<evidence type="ECO:0000313" key="5">
    <source>
        <dbReference type="Proteomes" id="UP001246372"/>
    </source>
</evidence>
<reference evidence="4" key="1">
    <citation type="submission" date="2023-09" db="EMBL/GenBank/DDBJ databases">
        <title>Paucibacter sp. APW11 Genome sequencing and assembly.</title>
        <authorList>
            <person name="Kim I."/>
        </authorList>
    </citation>
    <scope>NUCLEOTIDE SEQUENCE</scope>
    <source>
        <strain evidence="4">APW11</strain>
    </source>
</reference>
<dbReference type="InterPro" id="IPR005467">
    <property type="entry name" value="His_kinase_dom"/>
</dbReference>
<dbReference type="SUPFAM" id="SSF47384">
    <property type="entry name" value="Homodimeric domain of signal transducing histidine kinase"/>
    <property type="match status" value="1"/>
</dbReference>
<dbReference type="Gene3D" id="1.25.40.10">
    <property type="entry name" value="Tetratricopeptide repeat domain"/>
    <property type="match status" value="2"/>
</dbReference>
<evidence type="ECO:0000256" key="2">
    <source>
        <dbReference type="ARBA" id="ARBA00012438"/>
    </source>
</evidence>
<evidence type="ECO:0000259" key="3">
    <source>
        <dbReference type="PROSITE" id="PS50109"/>
    </source>
</evidence>
<dbReference type="SUPFAM" id="SSF55874">
    <property type="entry name" value="ATPase domain of HSP90 chaperone/DNA topoisomerase II/histidine kinase"/>
    <property type="match status" value="1"/>
</dbReference>
<dbReference type="InterPro" id="IPR004358">
    <property type="entry name" value="Sig_transdc_His_kin-like_C"/>
</dbReference>
<keyword evidence="5" id="KW-1185">Reference proteome</keyword>
<dbReference type="SUPFAM" id="SSF48452">
    <property type="entry name" value="TPR-like"/>
    <property type="match status" value="2"/>
</dbReference>
<dbReference type="GO" id="GO:0005524">
    <property type="term" value="F:ATP binding"/>
    <property type="evidence" value="ECO:0007669"/>
    <property type="project" value="UniProtKB-KW"/>
</dbReference>
<evidence type="ECO:0000256" key="1">
    <source>
        <dbReference type="ARBA" id="ARBA00000085"/>
    </source>
</evidence>
<dbReference type="InterPro" id="IPR036890">
    <property type="entry name" value="HATPase_C_sf"/>
</dbReference>
<evidence type="ECO:0000313" key="4">
    <source>
        <dbReference type="EMBL" id="MDT8999447.1"/>
    </source>
</evidence>
<dbReference type="EC" id="2.7.13.3" evidence="2"/>
<dbReference type="Pfam" id="PF13424">
    <property type="entry name" value="TPR_12"/>
    <property type="match status" value="1"/>
</dbReference>
<comment type="catalytic activity">
    <reaction evidence="1">
        <text>ATP + protein L-histidine = ADP + protein N-phospho-L-histidine.</text>
        <dbReference type="EC" id="2.7.13.3"/>
    </reaction>
</comment>
<accession>A0ABU3PA54</accession>
<dbReference type="PROSITE" id="PS50109">
    <property type="entry name" value="HIS_KIN"/>
    <property type="match status" value="1"/>
</dbReference>
<dbReference type="InterPro" id="IPR036097">
    <property type="entry name" value="HisK_dim/P_sf"/>
</dbReference>
<dbReference type="SMART" id="SM00065">
    <property type="entry name" value="GAF"/>
    <property type="match status" value="1"/>
</dbReference>
<proteinExistence type="predicted"/>
<protein>
    <recommendedName>
        <fullName evidence="2">histidine kinase</fullName>
        <ecNumber evidence="2">2.7.13.3</ecNumber>
    </recommendedName>
</protein>
<organism evidence="4 5">
    <name type="scientific">Roseateles aquae</name>
    <dbReference type="NCBI Taxonomy" id="3077235"/>
    <lineage>
        <taxon>Bacteria</taxon>
        <taxon>Pseudomonadati</taxon>
        <taxon>Pseudomonadota</taxon>
        <taxon>Betaproteobacteria</taxon>
        <taxon>Burkholderiales</taxon>
        <taxon>Sphaerotilaceae</taxon>
        <taxon>Roseateles</taxon>
    </lineage>
</organism>
<dbReference type="SMART" id="SM00028">
    <property type="entry name" value="TPR"/>
    <property type="match status" value="4"/>
</dbReference>
<dbReference type="PANTHER" id="PTHR43065">
    <property type="entry name" value="SENSOR HISTIDINE KINASE"/>
    <property type="match status" value="1"/>
</dbReference>
<dbReference type="Gene3D" id="1.10.287.130">
    <property type="match status" value="1"/>
</dbReference>
<sequence>MQLAHLTFHSSQAELQQLEQQVLEQAPSPIDRLALAWALRQSDEARSVALLDGLQHEVIGGPESAALSCRLRLLQGERALHRGQLLELEELLPSLLRDCAVIGDHEALADAHWLAAGWQSQQGDFAGVERALRAAIEAADLLADPLRMQFFRAELARASAFQNNVEAEREWAGKLPVYSEALHPAVAAALADYDGVLAALRADYGPCISWFSRSFEASMASGQLRRAVTLASNLGYNHGNMSQYEPALEWLQRGLELARRSGWAPLTGGCLMHLGDVLRQLGQLDAARERLHEALELLAGLPQARTTAVSLNMLARTELECGHFELALQAYERMQRLPSAAAADLRVIAGTGQARALLGLRRLREARLAIEAALVLSRQQGNRNYEIEAIWALADIEQALAPTAPDALSWYEAALAQARQISAYQPQAALLESASAAYAAHGLYERAYALAHQASAVRQANFSQETARRMTGMQAQHQIERTRAENEHLRRVAELETARYELLKGNHELMLHLSAISQEITTELDAERIYEVLERHVHTMLDAQSVAIYMLSETGEQLECAYGVEAGERFVDPAIALNDTASYCARCLRERREFVINTGTAAEPVPQIPGTTAMLSMMFVPLQISERVIGVMTVQSERAAAYGEREQLIFRMLCSYGAIALENARAHLRLTELQRHVMSQEKLAALGSMVAGVAHELNTPIGNSLLVASTLLHATRDFARRFEQQQAMRRGDLGAFIKQAQEGLEVIEHSMDNAGSLVRSFKQVAVDRSAEHRRLFKLAEVCEDCAQTLGVAFRKARVKLELQLEPELALESYPGALTQIIVILLNNALLHAFEGREGGCVRVGSRSGEGERVLLWIEDDGLGMSAAVRRRVFEPFFTTKFGQGGSGLGLSIAHNTVEGLLGGSLSVDSEPGLGSRFTLELPRVAP</sequence>
<gene>
    <name evidence="4" type="ORF">RQP53_09230</name>
</gene>